<dbReference type="InterPro" id="IPR001466">
    <property type="entry name" value="Beta-lactam-related"/>
</dbReference>
<comment type="caution">
    <text evidence="4">The sequence shown here is derived from an EMBL/GenBank/DDBJ whole genome shotgun (WGS) entry which is preliminary data.</text>
</comment>
<accession>A0A830HC30</accession>
<dbReference type="InterPro" id="IPR012338">
    <property type="entry name" value="Beta-lactam/transpept-like"/>
</dbReference>
<dbReference type="Pfam" id="PF00144">
    <property type="entry name" value="Beta-lactamase"/>
    <property type="match status" value="1"/>
</dbReference>
<dbReference type="OrthoDB" id="5946976at2759"/>
<dbReference type="EMBL" id="BNJQ01000008">
    <property type="protein sequence ID" value="GHP04575.1"/>
    <property type="molecule type" value="Genomic_DNA"/>
</dbReference>
<comment type="similarity">
    <text evidence="1">Belongs to the beta-lactamase family.</text>
</comment>
<evidence type="ECO:0000313" key="4">
    <source>
        <dbReference type="EMBL" id="GHP04575.1"/>
    </source>
</evidence>
<dbReference type="PANTHER" id="PTHR22935">
    <property type="entry name" value="PENICILLIN-BINDING PROTEIN"/>
    <property type="match status" value="1"/>
</dbReference>
<keyword evidence="5" id="KW-1185">Reference proteome</keyword>
<feature type="chain" id="PRO_5032734972" description="Beta-lactamase-related domain-containing protein" evidence="2">
    <location>
        <begin position="30"/>
        <end position="573"/>
    </location>
</feature>
<evidence type="ECO:0000256" key="1">
    <source>
        <dbReference type="ARBA" id="ARBA00038473"/>
    </source>
</evidence>
<keyword evidence="2" id="KW-0732">Signal</keyword>
<feature type="domain" description="Beta-lactamase-related" evidence="3">
    <location>
        <begin position="112"/>
        <end position="321"/>
    </location>
</feature>
<dbReference type="SUPFAM" id="SSF56601">
    <property type="entry name" value="beta-lactamase/transpeptidase-like"/>
    <property type="match status" value="1"/>
</dbReference>
<protein>
    <recommendedName>
        <fullName evidence="3">Beta-lactamase-related domain-containing protein</fullName>
    </recommendedName>
</protein>
<sequence>MCNDNISQMAALIKSFVVVLGLLAGAAAAVDLTSSTPLPSLAKPSPSSKHVRSVIEAWQKEPACSAPNMCKACGFAVVVVELNDDKNGTSSEIIMAGGNEGVGSPPPFNISDATFEIASITKLITALALLALEEDPDVPISLESTIGDAFPFCDWENANDDGVSSITMLELVTHRSGLPVQPPNRKPPQQGNPFAGYTREDLCSALTSLWGLPTRGRFYYSNFAYGILGYALTLLSNHSSYEDLVITRVLRPLGMNNTRVTYDEAGWTKAAPGCGRGENMSKLSIRRGAYGVLQGNGALRSTVEDMARFLTFALAASKRTTMTATPPLLRRIFQRALALEGWACECVSDYCEGVLCALPNAVRAVVALGGMERYTASLIPGLKKSGDTEGYSLRIAWSPARRRGAFTVDTCGGCGVRGAGGSAAQRATLLLVNGEDDDFIDPPGSGDEEDLLPDFAPLMRSSIPSRDRLIYTGKALSHVYPTDTALQLVLLRQGDGRGIAAVACGTGSASTNVTFLDGNHSGVRIDTSIFRGTGFGAGDPIALLPQTRGIFAPTGMPQAVLVDMGEDIWLHLN</sequence>
<dbReference type="Gene3D" id="3.40.710.10">
    <property type="entry name" value="DD-peptidase/beta-lactamase superfamily"/>
    <property type="match status" value="1"/>
</dbReference>
<dbReference type="PANTHER" id="PTHR22935:SF95">
    <property type="entry name" value="BETA-LACTAMASE-LIKE 1-RELATED"/>
    <property type="match status" value="1"/>
</dbReference>
<evidence type="ECO:0000259" key="3">
    <source>
        <dbReference type="Pfam" id="PF00144"/>
    </source>
</evidence>
<evidence type="ECO:0000256" key="2">
    <source>
        <dbReference type="SAM" id="SignalP"/>
    </source>
</evidence>
<feature type="signal peptide" evidence="2">
    <location>
        <begin position="1"/>
        <end position="29"/>
    </location>
</feature>
<dbReference type="Proteomes" id="UP000660262">
    <property type="component" value="Unassembled WGS sequence"/>
</dbReference>
<dbReference type="AlphaFoldDB" id="A0A830HC30"/>
<evidence type="ECO:0000313" key="5">
    <source>
        <dbReference type="Proteomes" id="UP000660262"/>
    </source>
</evidence>
<gene>
    <name evidence="4" type="ORF">PPROV_000332900</name>
</gene>
<dbReference type="InterPro" id="IPR051478">
    <property type="entry name" value="Beta-lactamase-like_AB/R"/>
</dbReference>
<proteinExistence type="inferred from homology"/>
<organism evidence="4 5">
    <name type="scientific">Pycnococcus provasolii</name>
    <dbReference type="NCBI Taxonomy" id="41880"/>
    <lineage>
        <taxon>Eukaryota</taxon>
        <taxon>Viridiplantae</taxon>
        <taxon>Chlorophyta</taxon>
        <taxon>Pseudoscourfieldiophyceae</taxon>
        <taxon>Pseudoscourfieldiales</taxon>
        <taxon>Pycnococcaceae</taxon>
        <taxon>Pycnococcus</taxon>
    </lineage>
</organism>
<name>A0A830HC30_9CHLO</name>
<reference evidence="4" key="1">
    <citation type="submission" date="2020-10" db="EMBL/GenBank/DDBJ databases">
        <title>Unveiling of a novel bifunctional photoreceptor, Dualchrome1, isolated from a cosmopolitan green alga.</title>
        <authorList>
            <person name="Suzuki S."/>
            <person name="Kawachi M."/>
        </authorList>
    </citation>
    <scope>NUCLEOTIDE SEQUENCE</scope>
    <source>
        <strain evidence="4">NIES 2893</strain>
    </source>
</reference>